<evidence type="ECO:0000313" key="5">
    <source>
        <dbReference type="Proteomes" id="UP000095280"/>
    </source>
</evidence>
<evidence type="ECO:0000259" key="3">
    <source>
        <dbReference type="PROSITE" id="PS50011"/>
    </source>
</evidence>
<feature type="compositionally biased region" description="Low complexity" evidence="2">
    <location>
        <begin position="684"/>
        <end position="693"/>
    </location>
</feature>
<dbReference type="SUPFAM" id="SSF56112">
    <property type="entry name" value="Protein kinase-like (PK-like)"/>
    <property type="match status" value="1"/>
</dbReference>
<feature type="region of interest" description="Disordered" evidence="2">
    <location>
        <begin position="1"/>
        <end position="31"/>
    </location>
</feature>
<dbReference type="Proteomes" id="UP000095280">
    <property type="component" value="Unplaced"/>
</dbReference>
<dbReference type="GO" id="GO:0005524">
    <property type="term" value="F:ATP binding"/>
    <property type="evidence" value="ECO:0007669"/>
    <property type="project" value="UniProtKB-UniRule"/>
</dbReference>
<dbReference type="WBParaSite" id="snap_masked-unitig_1583-processed-gene-0.1-mRNA-1">
    <property type="protein sequence ID" value="snap_masked-unitig_1583-processed-gene-0.1-mRNA-1"/>
    <property type="gene ID" value="snap_masked-unitig_1583-processed-gene-0.1"/>
</dbReference>
<evidence type="ECO:0000313" key="6">
    <source>
        <dbReference type="WBParaSite" id="snap_masked-unitig_1583-processed-gene-0.1-mRNA-1"/>
    </source>
</evidence>
<evidence type="ECO:0000259" key="4">
    <source>
        <dbReference type="PROSITE" id="PS51212"/>
    </source>
</evidence>
<feature type="compositionally biased region" description="Basic residues" evidence="2">
    <location>
        <begin position="661"/>
        <end position="679"/>
    </location>
</feature>
<keyword evidence="1" id="KW-0547">Nucleotide-binding</keyword>
<evidence type="ECO:0000256" key="1">
    <source>
        <dbReference type="PROSITE-ProRule" id="PRU10141"/>
    </source>
</evidence>
<feature type="binding site" evidence="1">
    <location>
        <position position="74"/>
    </location>
    <ligand>
        <name>ATP</name>
        <dbReference type="ChEBI" id="CHEBI:30616"/>
    </ligand>
</feature>
<reference evidence="6" key="1">
    <citation type="submission" date="2016-11" db="UniProtKB">
        <authorList>
            <consortium name="WormBaseParasite"/>
        </authorList>
    </citation>
    <scope>IDENTIFICATION</scope>
</reference>
<dbReference type="Pfam" id="PF01822">
    <property type="entry name" value="WSC"/>
    <property type="match status" value="1"/>
</dbReference>
<dbReference type="InterPro" id="IPR000719">
    <property type="entry name" value="Prot_kinase_dom"/>
</dbReference>
<keyword evidence="5" id="KW-1185">Reference proteome</keyword>
<dbReference type="AlphaFoldDB" id="A0A1I8JNK3"/>
<organism evidence="5 6">
    <name type="scientific">Macrostomum lignano</name>
    <dbReference type="NCBI Taxonomy" id="282301"/>
    <lineage>
        <taxon>Eukaryota</taxon>
        <taxon>Metazoa</taxon>
        <taxon>Spiralia</taxon>
        <taxon>Lophotrochozoa</taxon>
        <taxon>Platyhelminthes</taxon>
        <taxon>Rhabditophora</taxon>
        <taxon>Macrostomorpha</taxon>
        <taxon>Macrostomida</taxon>
        <taxon>Macrostomidae</taxon>
        <taxon>Macrostomum</taxon>
    </lineage>
</organism>
<accession>A0A1I8JNK3</accession>
<name>A0A1I8JNK3_9PLAT</name>
<dbReference type="InterPro" id="IPR011009">
    <property type="entry name" value="Kinase-like_dom_sf"/>
</dbReference>
<evidence type="ECO:0000256" key="2">
    <source>
        <dbReference type="SAM" id="MobiDB-lite"/>
    </source>
</evidence>
<proteinExistence type="predicted"/>
<dbReference type="InterPro" id="IPR017441">
    <property type="entry name" value="Protein_kinase_ATP_BS"/>
</dbReference>
<dbReference type="SMART" id="SM00321">
    <property type="entry name" value="WSC"/>
    <property type="match status" value="1"/>
</dbReference>
<dbReference type="InterPro" id="IPR002889">
    <property type="entry name" value="WSC_carb-bd"/>
</dbReference>
<feature type="region of interest" description="Disordered" evidence="2">
    <location>
        <begin position="661"/>
        <end position="740"/>
    </location>
</feature>
<dbReference type="PROSITE" id="PS51212">
    <property type="entry name" value="WSC"/>
    <property type="match status" value="1"/>
</dbReference>
<protein>
    <submittedName>
        <fullName evidence="6">Protein kinase domain-containing protein</fullName>
    </submittedName>
</protein>
<dbReference type="PANTHER" id="PTHR11909">
    <property type="entry name" value="CASEIN KINASE-RELATED"/>
    <property type="match status" value="1"/>
</dbReference>
<feature type="domain" description="Protein kinase" evidence="3">
    <location>
        <begin position="1"/>
        <end position="256"/>
    </location>
</feature>
<sequence>MENLRRRTSALCNRHHAESGGGGNPSDFPSSIPRSETFLMVGPNFKVGKKIGSGNFGELRLGKNLHNNEVVAVKLEPLKAKAPQLHLEFRFYNELGTSEGPENFLIGRQTNQKQHIIHIIDFGLAKEYIDKDTGKHIPYRAHKSLTGTARYMSINTHFGKVQLRVNGMGSNASRWLRDCRLKAIRRDDLEALGHMFMYFLRGSLPWQGLKADNVKERYQKIGSTKRSTPIEVLCEGFPVPASSRQVRSGSIGDPHLAGVPDEGAKVTDIVRGGQLVHPLGVAEVFVPRLVEVRAEGDVMLRGLLSYATEGTEELASYVRYTRSLEFYQTPDYAFLRSLFTDLMAKNGWSCDWDFDWLSRQSEKPASASSILPLLCCCIAFGYSLATTEFTFMGCFADSDPRDLDGLAGHSTIGPYSVQGLLVPSSSMTLGLCDKVCSYGNFHYFGTQYAETCFCSNLYGRYGSAPGSDCNMNCRGNASQICGGAHRNSVYLAKRFNSADRVYLNLTSAGPMYRTVQPVRSLADCLVQCVVNCQAVLFHLDACHLLKFAVASDSRGDGSEPALEAAEPPIRKVDVDVDCLSLPEQPPTPLPMPLLPHTPLPLPLPSMEPQRGGEPSWLRQTLTVCAPPLPEDGCGDGSFSSVSAGGMTRQVAGGEICLPSRTRARCSSARRRRPRSHRRVSVQLTAATSASRRATPADTPSTAAWRELSCGSSDGESSATAPSADASAGCPGISPQQIVQK</sequence>
<feature type="domain" description="WSC" evidence="4">
    <location>
        <begin position="388"/>
        <end position="493"/>
    </location>
</feature>
<feature type="compositionally biased region" description="Low complexity" evidence="2">
    <location>
        <begin position="716"/>
        <end position="727"/>
    </location>
</feature>
<dbReference type="InterPro" id="IPR050235">
    <property type="entry name" value="CK1_Ser-Thr_kinase"/>
</dbReference>
<dbReference type="Gene3D" id="1.10.510.10">
    <property type="entry name" value="Transferase(Phosphotransferase) domain 1"/>
    <property type="match status" value="3"/>
</dbReference>
<dbReference type="GO" id="GO:0004672">
    <property type="term" value="F:protein kinase activity"/>
    <property type="evidence" value="ECO:0007669"/>
    <property type="project" value="InterPro"/>
</dbReference>
<dbReference type="SMART" id="SM00220">
    <property type="entry name" value="S_TKc"/>
    <property type="match status" value="1"/>
</dbReference>
<dbReference type="PROSITE" id="PS00107">
    <property type="entry name" value="PROTEIN_KINASE_ATP"/>
    <property type="match status" value="1"/>
</dbReference>
<dbReference type="PROSITE" id="PS50011">
    <property type="entry name" value="PROTEIN_KINASE_DOM"/>
    <property type="match status" value="1"/>
</dbReference>
<keyword evidence="1" id="KW-0067">ATP-binding</keyword>